<protein>
    <submittedName>
        <fullName evidence="1">Uncharacterized protein</fullName>
    </submittedName>
</protein>
<comment type="caution">
    <text evidence="1">The sequence shown here is derived from an EMBL/GenBank/DDBJ whole genome shotgun (WGS) entry which is preliminary data.</text>
</comment>
<sequence length="121" mass="13552">MACANICICTKVLRVRPFCLGFIPELKPTKLYLPIPTKWGGWDTPPPLTTPGTCLKIIGYGNSISGTASPRSWYLQLQTHDRGRDRIARILQTEEQILNATKKSPTSALTDFQMKLEFNSL</sequence>
<keyword evidence="2" id="KW-1185">Reference proteome</keyword>
<dbReference type="EMBL" id="JALNTZ010000001">
    <property type="protein sequence ID" value="KAJ3665967.1"/>
    <property type="molecule type" value="Genomic_DNA"/>
</dbReference>
<dbReference type="AlphaFoldDB" id="A0AA38J775"/>
<evidence type="ECO:0000313" key="1">
    <source>
        <dbReference type="EMBL" id="KAJ3665967.1"/>
    </source>
</evidence>
<accession>A0AA38J775</accession>
<gene>
    <name evidence="1" type="ORF">Zmor_001429</name>
</gene>
<evidence type="ECO:0000313" key="2">
    <source>
        <dbReference type="Proteomes" id="UP001168821"/>
    </source>
</evidence>
<dbReference type="Proteomes" id="UP001168821">
    <property type="component" value="Unassembled WGS sequence"/>
</dbReference>
<reference evidence="1" key="1">
    <citation type="journal article" date="2023" name="G3 (Bethesda)">
        <title>Whole genome assemblies of Zophobas morio and Tenebrio molitor.</title>
        <authorList>
            <person name="Kaur S."/>
            <person name="Stinson S.A."/>
            <person name="diCenzo G.C."/>
        </authorList>
    </citation>
    <scope>NUCLEOTIDE SEQUENCE</scope>
    <source>
        <strain evidence="1">QUZm001</strain>
    </source>
</reference>
<organism evidence="1 2">
    <name type="scientific">Zophobas morio</name>
    <dbReference type="NCBI Taxonomy" id="2755281"/>
    <lineage>
        <taxon>Eukaryota</taxon>
        <taxon>Metazoa</taxon>
        <taxon>Ecdysozoa</taxon>
        <taxon>Arthropoda</taxon>
        <taxon>Hexapoda</taxon>
        <taxon>Insecta</taxon>
        <taxon>Pterygota</taxon>
        <taxon>Neoptera</taxon>
        <taxon>Endopterygota</taxon>
        <taxon>Coleoptera</taxon>
        <taxon>Polyphaga</taxon>
        <taxon>Cucujiformia</taxon>
        <taxon>Tenebrionidae</taxon>
        <taxon>Zophobas</taxon>
    </lineage>
</organism>
<proteinExistence type="predicted"/>
<name>A0AA38J775_9CUCU</name>